<dbReference type="AlphaFoldDB" id="A0A6C8GL43"/>
<protein>
    <submittedName>
        <fullName evidence="1">Uncharacterized protein</fullName>
    </submittedName>
</protein>
<organism evidence="1 2">
    <name type="scientific">Salmonella enterica subsp. enterica serovar Adelaide str. A4-669</name>
    <dbReference type="NCBI Taxonomy" id="913063"/>
    <lineage>
        <taxon>Bacteria</taxon>
        <taxon>Pseudomonadati</taxon>
        <taxon>Pseudomonadota</taxon>
        <taxon>Gammaproteobacteria</taxon>
        <taxon>Enterobacterales</taxon>
        <taxon>Enterobacteriaceae</taxon>
        <taxon>Salmonella</taxon>
    </lineage>
</organism>
<evidence type="ECO:0000313" key="1">
    <source>
        <dbReference type="EMBL" id="EHC34455.1"/>
    </source>
</evidence>
<sequence>MTPYDGHYATGGELYGLPGKAQGSPWIFMRSFRRLLTFTY</sequence>
<gene>
    <name evidence="1" type="ORF">LTSEADE_3458</name>
</gene>
<comment type="caution">
    <text evidence="1">The sequence shown here is derived from an EMBL/GenBank/DDBJ whole genome shotgun (WGS) entry which is preliminary data.</text>
</comment>
<proteinExistence type="predicted"/>
<reference evidence="1 2" key="1">
    <citation type="journal article" date="2011" name="BMC Genomics">
        <title>Genome sequencing reveals diversification of virulence factor content and possible host adaptation in distinct subpopulations of Salmonella enterica.</title>
        <authorList>
            <person name="den Bakker H.C."/>
            <person name="Moreno Switt A.I."/>
            <person name="Govoni G."/>
            <person name="Cummings C.A."/>
            <person name="Ranieri M.L."/>
            <person name="Degoricija L."/>
            <person name="Hoelzer K."/>
            <person name="Rodriguez-Rivera L.D."/>
            <person name="Brown S."/>
            <person name="Bolchacova E."/>
            <person name="Furtado M.R."/>
            <person name="Wiedmann M."/>
        </authorList>
    </citation>
    <scope>NUCLEOTIDE SEQUENCE [LARGE SCALE GENOMIC DNA]</scope>
    <source>
        <strain evidence="1 2">A4-669</strain>
    </source>
</reference>
<accession>A0A6C8GL43</accession>
<name>A0A6C8GL43_SALET</name>
<dbReference type="EMBL" id="AFCI01001154">
    <property type="protein sequence ID" value="EHC34455.1"/>
    <property type="molecule type" value="Genomic_DNA"/>
</dbReference>
<dbReference type="Proteomes" id="UP000004906">
    <property type="component" value="Unassembled WGS sequence"/>
</dbReference>
<evidence type="ECO:0000313" key="2">
    <source>
        <dbReference type="Proteomes" id="UP000004906"/>
    </source>
</evidence>